<proteinExistence type="predicted"/>
<feature type="transmembrane region" description="Helical" evidence="1">
    <location>
        <begin position="153"/>
        <end position="175"/>
    </location>
</feature>
<evidence type="ECO:0000256" key="1">
    <source>
        <dbReference type="SAM" id="Phobius"/>
    </source>
</evidence>
<reference evidence="3" key="1">
    <citation type="journal article" date="2019" name="Int. J. Syst. Evol. Microbiol.">
        <title>The Global Catalogue of Microorganisms (GCM) 10K type strain sequencing project: providing services to taxonomists for standard genome sequencing and annotation.</title>
        <authorList>
            <consortium name="The Broad Institute Genomics Platform"/>
            <consortium name="The Broad Institute Genome Sequencing Center for Infectious Disease"/>
            <person name="Wu L."/>
            <person name="Ma J."/>
        </authorList>
    </citation>
    <scope>NUCLEOTIDE SEQUENCE [LARGE SCALE GENOMIC DNA]</scope>
    <source>
        <strain evidence="3">CGMCC 1.15111</strain>
    </source>
</reference>
<keyword evidence="1" id="KW-0472">Membrane</keyword>
<feature type="transmembrane region" description="Helical" evidence="1">
    <location>
        <begin position="187"/>
        <end position="206"/>
    </location>
</feature>
<feature type="transmembrane region" description="Helical" evidence="1">
    <location>
        <begin position="70"/>
        <end position="89"/>
    </location>
</feature>
<evidence type="ECO:0000313" key="2">
    <source>
        <dbReference type="EMBL" id="GHE71446.1"/>
    </source>
</evidence>
<evidence type="ECO:0008006" key="4">
    <source>
        <dbReference type="Google" id="ProtNLM"/>
    </source>
</evidence>
<feature type="transmembrane region" description="Helical" evidence="1">
    <location>
        <begin position="127"/>
        <end position="146"/>
    </location>
</feature>
<keyword evidence="3" id="KW-1185">Reference proteome</keyword>
<keyword evidence="1" id="KW-0812">Transmembrane</keyword>
<dbReference type="EMBL" id="BNAG01000004">
    <property type="protein sequence ID" value="GHE71446.1"/>
    <property type="molecule type" value="Genomic_DNA"/>
</dbReference>
<gene>
    <name evidence="2" type="ORF">GCM10011340_29290</name>
</gene>
<organism evidence="2 3">
    <name type="scientific">Roseivirga thermotolerans</name>
    <dbReference type="NCBI Taxonomy" id="1758176"/>
    <lineage>
        <taxon>Bacteria</taxon>
        <taxon>Pseudomonadati</taxon>
        <taxon>Bacteroidota</taxon>
        <taxon>Cytophagia</taxon>
        <taxon>Cytophagales</taxon>
        <taxon>Roseivirgaceae</taxon>
        <taxon>Roseivirga</taxon>
    </lineage>
</organism>
<feature type="transmembrane region" description="Helical" evidence="1">
    <location>
        <begin position="7"/>
        <end position="28"/>
    </location>
</feature>
<dbReference type="RefSeq" id="WP_189631039.1">
    <property type="nucleotide sequence ID" value="NZ_BNAG01000004.1"/>
</dbReference>
<protein>
    <recommendedName>
        <fullName evidence="4">DUF4386 domain-containing protein</fullName>
    </recommendedName>
</protein>
<accession>A0ABQ3ICR7</accession>
<name>A0ABQ3ICR7_9BACT</name>
<evidence type="ECO:0000313" key="3">
    <source>
        <dbReference type="Proteomes" id="UP000658258"/>
    </source>
</evidence>
<feature type="transmembrane region" description="Helical" evidence="1">
    <location>
        <begin position="34"/>
        <end position="58"/>
    </location>
</feature>
<dbReference type="Proteomes" id="UP000658258">
    <property type="component" value="Unassembled WGS sequence"/>
</dbReference>
<comment type="caution">
    <text evidence="2">The sequence shown here is derived from an EMBL/GenBank/DDBJ whole genome shotgun (WGS) entry which is preliminary data.</text>
</comment>
<sequence length="212" mass="23762">MNSRDRFFAIKFGLIAGVVTSIIYPLMITTHGPGLWPLLLEISFGPMFIISSYSLYLFIKHYGNSFYNEIGWLFTILAGAAILMTNTVQKSVFSMMADMQSTDDHLVREMIRRSFKSGNLTQLGMDFYWDVLVSIGISFFALAILYQKYLPKLLTIAGLIIGIGGLFINMLTFPVPPANNELIDPGPFFAVFYGIVLLFMLHAVFIKKALSA</sequence>
<keyword evidence="1" id="KW-1133">Transmembrane helix</keyword>